<gene>
    <name evidence="2" type="ORF">SAMN05192542_105316</name>
</gene>
<evidence type="ECO:0000313" key="2">
    <source>
        <dbReference type="EMBL" id="SEL18204.1"/>
    </source>
</evidence>
<keyword evidence="1" id="KW-0472">Membrane</keyword>
<keyword evidence="3" id="KW-1185">Reference proteome</keyword>
<feature type="transmembrane region" description="Helical" evidence="1">
    <location>
        <begin position="6"/>
        <end position="24"/>
    </location>
</feature>
<protein>
    <submittedName>
        <fullName evidence="2">Uncharacterized protein</fullName>
    </submittedName>
</protein>
<dbReference type="EMBL" id="FOAJ01000005">
    <property type="protein sequence ID" value="SEL18204.1"/>
    <property type="molecule type" value="Genomic_DNA"/>
</dbReference>
<dbReference type="AlphaFoldDB" id="A0A1H7N467"/>
<sequence length="29" mass="3332">MTVLMIPPVFLLMLPLTFLLMILFPSRLA</sequence>
<organism evidence="2 3">
    <name type="scientific">Paraburkholderia caballeronis</name>
    <dbReference type="NCBI Taxonomy" id="416943"/>
    <lineage>
        <taxon>Bacteria</taxon>
        <taxon>Pseudomonadati</taxon>
        <taxon>Pseudomonadota</taxon>
        <taxon>Betaproteobacteria</taxon>
        <taxon>Burkholderiales</taxon>
        <taxon>Burkholderiaceae</taxon>
        <taxon>Paraburkholderia</taxon>
    </lineage>
</organism>
<reference evidence="3" key="1">
    <citation type="submission" date="2016-10" db="EMBL/GenBank/DDBJ databases">
        <authorList>
            <person name="Varghese N."/>
            <person name="Submissions S."/>
        </authorList>
    </citation>
    <scope>NUCLEOTIDE SEQUENCE [LARGE SCALE GENOMIC DNA]</scope>
    <source>
        <strain evidence="3">LMG 26416</strain>
    </source>
</reference>
<name>A0A1H7N467_9BURK</name>
<dbReference type="Proteomes" id="UP000199120">
    <property type="component" value="Unassembled WGS sequence"/>
</dbReference>
<proteinExistence type="predicted"/>
<keyword evidence="1" id="KW-0812">Transmembrane</keyword>
<keyword evidence="1" id="KW-1133">Transmembrane helix</keyword>
<evidence type="ECO:0000256" key="1">
    <source>
        <dbReference type="SAM" id="Phobius"/>
    </source>
</evidence>
<accession>A0A1H7N467</accession>
<evidence type="ECO:0000313" key="3">
    <source>
        <dbReference type="Proteomes" id="UP000199120"/>
    </source>
</evidence>